<dbReference type="Pfam" id="PF00141">
    <property type="entry name" value="peroxidase"/>
    <property type="match status" value="1"/>
</dbReference>
<keyword evidence="5 11" id="KW-0479">Metal-binding</keyword>
<evidence type="ECO:0000256" key="9">
    <source>
        <dbReference type="PIRSR" id="PIRSR600823-1"/>
    </source>
</evidence>
<dbReference type="Gene3D" id="1.10.420.10">
    <property type="entry name" value="Peroxidase, domain 2"/>
    <property type="match status" value="1"/>
</dbReference>
<keyword evidence="8 13" id="KW-1015">Disulfide bond</keyword>
<dbReference type="InterPro" id="IPR033905">
    <property type="entry name" value="Secretory_peroxidase"/>
</dbReference>
<evidence type="ECO:0000256" key="12">
    <source>
        <dbReference type="PIRSR" id="PIRSR600823-4"/>
    </source>
</evidence>
<evidence type="ECO:0000256" key="3">
    <source>
        <dbReference type="ARBA" id="ARBA00022559"/>
    </source>
</evidence>
<evidence type="ECO:0000256" key="4">
    <source>
        <dbReference type="ARBA" id="ARBA00022617"/>
    </source>
</evidence>
<dbReference type="PRINTS" id="PR00458">
    <property type="entry name" value="PEROXIDASE"/>
</dbReference>
<comment type="cofactor">
    <cofactor evidence="11">
        <name>heme b</name>
        <dbReference type="ChEBI" id="CHEBI:60344"/>
    </cofactor>
    <text evidence="11">Binds 1 heme b (iron(II)-protoporphyrin IX) group per subunit.</text>
</comment>
<feature type="binding site" evidence="10">
    <location>
        <position position="249"/>
    </location>
    <ligand>
        <name>substrate</name>
    </ligand>
</feature>
<evidence type="ECO:0000256" key="10">
    <source>
        <dbReference type="PIRSR" id="PIRSR600823-2"/>
    </source>
</evidence>
<evidence type="ECO:0000313" key="15">
    <source>
        <dbReference type="EMBL" id="KAH7278198.1"/>
    </source>
</evidence>
<dbReference type="OrthoDB" id="2113341at2759"/>
<dbReference type="GO" id="GO:0006979">
    <property type="term" value="P:response to oxidative stress"/>
    <property type="evidence" value="ECO:0007669"/>
    <property type="project" value="InterPro"/>
</dbReference>
<evidence type="ECO:0000256" key="6">
    <source>
        <dbReference type="ARBA" id="ARBA00023002"/>
    </source>
</evidence>
<dbReference type="GO" id="GO:0046872">
    <property type="term" value="F:metal ion binding"/>
    <property type="evidence" value="ECO:0007669"/>
    <property type="project" value="UniProtKB-KW"/>
</dbReference>
<dbReference type="Proteomes" id="UP000825935">
    <property type="component" value="Chromosome 38"/>
</dbReference>
<sequence length="432" mass="48326">MTELPPQKSPASNHAHRFSIRHVLLSVMLQTPPHRHLPLCHCPPFLPYVVDIFSAPMVSRRVNRLLSFPCYNVMMIIPILSWMLLSLATDLTIASHSLSLKSERVREYLNPHLKFDFYNSTCPQLEKIVEERIAYWTAIDDTTPAPLLRLFFHDCFVYGCDASLLLNSSYSAHAEKDADINFSLGNFFVLDEIKERLEEVCPGVVSCADILALTAVYSIKQAGGPLYKIELGRRDALTSFAYSSQVFLPNFNLTVDGLLANFENVGLDAIDLVALSGGHTIGQGHCKSIQDRIFPTVDRRYNSAYGENLLAICTDNGSLMNGAFDQDVQYFLDPTSIKKFDNGYFQSLLEGKGAFATDVSLLADDRTRRWVELFAVDQKAFLHQFGISLRKMGKIGVLSGTQGQIRKQCWVRNSGSPDFAFNPDALLPVPQS</sequence>
<feature type="disulfide bond" evidence="13">
    <location>
        <begin position="207"/>
        <end position="409"/>
    </location>
</feature>
<comment type="similarity">
    <text evidence="2">Belongs to the peroxidase family. Ascorbate peroxidase subfamily.</text>
</comment>
<evidence type="ECO:0000313" key="16">
    <source>
        <dbReference type="Proteomes" id="UP000825935"/>
    </source>
</evidence>
<dbReference type="FunFam" id="1.10.420.10:FF:000001">
    <property type="entry name" value="Peroxidase"/>
    <property type="match status" value="1"/>
</dbReference>
<feature type="domain" description="Plant heme peroxidase family profile" evidence="14">
    <location>
        <begin position="112"/>
        <end position="413"/>
    </location>
</feature>
<feature type="binding site" evidence="11">
    <location>
        <position position="333"/>
    </location>
    <ligand>
        <name>Ca(2+)</name>
        <dbReference type="ChEBI" id="CHEBI:29108"/>
        <label>2</label>
    </ligand>
</feature>
<feature type="disulfide bond" evidence="13">
    <location>
        <begin position="122"/>
        <end position="201"/>
    </location>
</feature>
<feature type="binding site" description="axial binding residue" evidence="11">
    <location>
        <position position="279"/>
    </location>
    <ligand>
        <name>heme b</name>
        <dbReference type="ChEBI" id="CHEBI:60344"/>
    </ligand>
    <ligandPart>
        <name>Fe</name>
        <dbReference type="ChEBI" id="CHEBI:18248"/>
    </ligandPart>
</feature>
<dbReference type="CDD" id="cd00693">
    <property type="entry name" value="secretory_peroxidase"/>
    <property type="match status" value="1"/>
</dbReference>
<gene>
    <name evidence="15" type="ORF">KP509_38G029000</name>
</gene>
<evidence type="ECO:0000256" key="8">
    <source>
        <dbReference type="ARBA" id="ARBA00023157"/>
    </source>
</evidence>
<dbReference type="Gene3D" id="1.10.520.10">
    <property type="match status" value="1"/>
</dbReference>
<feature type="binding site" evidence="11">
    <location>
        <position position="341"/>
    </location>
    <ligand>
        <name>Ca(2+)</name>
        <dbReference type="ChEBI" id="CHEBI:29108"/>
        <label>2</label>
    </ligand>
</feature>
<evidence type="ECO:0000256" key="13">
    <source>
        <dbReference type="PIRSR" id="PIRSR600823-5"/>
    </source>
</evidence>
<feature type="binding site" evidence="11">
    <location>
        <position position="157"/>
    </location>
    <ligand>
        <name>Ca(2+)</name>
        <dbReference type="ChEBI" id="CHEBI:29108"/>
        <label>1</label>
    </ligand>
</feature>
<dbReference type="SUPFAM" id="SSF48113">
    <property type="entry name" value="Heme-dependent peroxidases"/>
    <property type="match status" value="1"/>
</dbReference>
<dbReference type="GO" id="GO:0140825">
    <property type="term" value="F:lactoperoxidase activity"/>
    <property type="evidence" value="ECO:0007669"/>
    <property type="project" value="UniProtKB-EC"/>
</dbReference>
<feature type="site" description="Transition state stabilizer" evidence="12">
    <location>
        <position position="149"/>
    </location>
</feature>
<feature type="disulfide bond" evidence="13">
    <location>
        <begin position="155"/>
        <end position="160"/>
    </location>
</feature>
<comment type="cofactor">
    <cofactor evidence="11">
        <name>Ca(2+)</name>
        <dbReference type="ChEBI" id="CHEBI:29108"/>
    </cofactor>
    <text evidence="11">Binds 2 calcium ions per subunit.</text>
</comment>
<reference evidence="15" key="1">
    <citation type="submission" date="2021-08" db="EMBL/GenBank/DDBJ databases">
        <title>WGS assembly of Ceratopteris richardii.</title>
        <authorList>
            <person name="Marchant D.B."/>
            <person name="Chen G."/>
            <person name="Jenkins J."/>
            <person name="Shu S."/>
            <person name="Leebens-Mack J."/>
            <person name="Grimwood J."/>
            <person name="Schmutz J."/>
            <person name="Soltis P."/>
            <person name="Soltis D."/>
            <person name="Chen Z.-H."/>
        </authorList>
    </citation>
    <scope>NUCLEOTIDE SEQUENCE</scope>
    <source>
        <strain evidence="15">Whitten #5841</strain>
        <tissue evidence="15">Leaf</tissue>
    </source>
</reference>
<evidence type="ECO:0000256" key="1">
    <source>
        <dbReference type="ARBA" id="ARBA00000189"/>
    </source>
</evidence>
<dbReference type="GO" id="GO:0042744">
    <property type="term" value="P:hydrogen peroxide catabolic process"/>
    <property type="evidence" value="ECO:0007669"/>
    <property type="project" value="InterPro"/>
</dbReference>
<dbReference type="InterPro" id="IPR019793">
    <property type="entry name" value="Peroxidases_heam-ligand_BS"/>
</dbReference>
<feature type="disulfide bond" evidence="13">
    <location>
        <begin position="286"/>
        <end position="313"/>
    </location>
</feature>
<accession>A0A8T2Q3F7</accession>
<evidence type="ECO:0000259" key="14">
    <source>
        <dbReference type="PROSITE" id="PS50873"/>
    </source>
</evidence>
<dbReference type="InterPro" id="IPR010255">
    <property type="entry name" value="Haem_peroxidase_sf"/>
</dbReference>
<feature type="binding site" evidence="11">
    <location>
        <position position="159"/>
    </location>
    <ligand>
        <name>Ca(2+)</name>
        <dbReference type="ChEBI" id="CHEBI:29108"/>
        <label>1</label>
    </ligand>
</feature>
<organism evidence="15 16">
    <name type="scientific">Ceratopteris richardii</name>
    <name type="common">Triangle waterfern</name>
    <dbReference type="NCBI Taxonomy" id="49495"/>
    <lineage>
        <taxon>Eukaryota</taxon>
        <taxon>Viridiplantae</taxon>
        <taxon>Streptophyta</taxon>
        <taxon>Embryophyta</taxon>
        <taxon>Tracheophyta</taxon>
        <taxon>Polypodiopsida</taxon>
        <taxon>Polypodiidae</taxon>
        <taxon>Polypodiales</taxon>
        <taxon>Pteridineae</taxon>
        <taxon>Pteridaceae</taxon>
        <taxon>Parkerioideae</taxon>
        <taxon>Ceratopteris</taxon>
    </lineage>
</organism>
<feature type="active site" description="Proton acceptor" evidence="9">
    <location>
        <position position="153"/>
    </location>
</feature>
<dbReference type="OMA" id="QCWVRNS"/>
<keyword evidence="16" id="KW-1185">Reference proteome</keyword>
<keyword evidence="6" id="KW-0560">Oxidoreductase</keyword>
<keyword evidence="7 11" id="KW-0408">Iron</keyword>
<dbReference type="PRINTS" id="PR00461">
    <property type="entry name" value="PLPEROXIDASE"/>
</dbReference>
<feature type="binding site" evidence="11">
    <location>
        <position position="175"/>
    </location>
    <ligand>
        <name>Ca(2+)</name>
        <dbReference type="ChEBI" id="CHEBI:29108"/>
        <label>1</label>
    </ligand>
</feature>
<dbReference type="PANTHER" id="PTHR31517:SF17">
    <property type="entry name" value="PEROXIDASE 6"/>
    <property type="match status" value="1"/>
</dbReference>
<dbReference type="AlphaFoldDB" id="A0A8T2Q3F7"/>
<dbReference type="EMBL" id="CM035443">
    <property type="protein sequence ID" value="KAH7278198.1"/>
    <property type="molecule type" value="Genomic_DNA"/>
</dbReference>
<dbReference type="PANTHER" id="PTHR31517">
    <property type="match status" value="1"/>
</dbReference>
<keyword evidence="4" id="KW-0349">Heme</keyword>
<keyword evidence="3" id="KW-0575">Peroxidase</keyword>
<evidence type="ECO:0000256" key="5">
    <source>
        <dbReference type="ARBA" id="ARBA00022723"/>
    </source>
</evidence>
<evidence type="ECO:0000256" key="2">
    <source>
        <dbReference type="ARBA" id="ARBA00006873"/>
    </source>
</evidence>
<dbReference type="InterPro" id="IPR000823">
    <property type="entry name" value="Peroxidase_pln"/>
</dbReference>
<dbReference type="GO" id="GO:0020037">
    <property type="term" value="F:heme binding"/>
    <property type="evidence" value="ECO:0007669"/>
    <property type="project" value="InterPro"/>
</dbReference>
<feature type="binding site" evidence="11">
    <location>
        <position position="163"/>
    </location>
    <ligand>
        <name>Ca(2+)</name>
        <dbReference type="ChEBI" id="CHEBI:29108"/>
        <label>1</label>
    </ligand>
</feature>
<evidence type="ECO:0000256" key="7">
    <source>
        <dbReference type="ARBA" id="ARBA00023004"/>
    </source>
</evidence>
<proteinExistence type="inferred from homology"/>
<feature type="binding site" evidence="11">
    <location>
        <position position="280"/>
    </location>
    <ligand>
        <name>Ca(2+)</name>
        <dbReference type="ChEBI" id="CHEBI:29108"/>
        <label>2</label>
    </ligand>
</feature>
<evidence type="ECO:0000256" key="11">
    <source>
        <dbReference type="PIRSR" id="PIRSR600823-3"/>
    </source>
</evidence>
<comment type="caution">
    <text evidence="15">The sequence shown here is derived from an EMBL/GenBank/DDBJ whole genome shotgun (WGS) entry which is preliminary data.</text>
</comment>
<comment type="catalytic activity">
    <reaction evidence="1">
        <text>2 a phenolic donor + H2O2 = 2 a phenolic radical donor + 2 H2O</text>
        <dbReference type="Rhea" id="RHEA:56136"/>
        <dbReference type="ChEBI" id="CHEBI:15377"/>
        <dbReference type="ChEBI" id="CHEBI:16240"/>
        <dbReference type="ChEBI" id="CHEBI:139520"/>
        <dbReference type="ChEBI" id="CHEBI:139521"/>
        <dbReference type="EC" id="1.11.1.7"/>
    </reaction>
</comment>
<name>A0A8T2Q3F7_CERRI</name>
<feature type="binding site" evidence="11">
    <location>
        <position position="161"/>
    </location>
    <ligand>
        <name>Ca(2+)</name>
        <dbReference type="ChEBI" id="CHEBI:29108"/>
        <label>1</label>
    </ligand>
</feature>
<dbReference type="PROSITE" id="PS00435">
    <property type="entry name" value="PEROXIDASE_1"/>
    <property type="match status" value="1"/>
</dbReference>
<dbReference type="PROSITE" id="PS50873">
    <property type="entry name" value="PEROXIDASE_4"/>
    <property type="match status" value="1"/>
</dbReference>
<feature type="binding site" evidence="11">
    <location>
        <position position="154"/>
    </location>
    <ligand>
        <name>Ca(2+)</name>
        <dbReference type="ChEBI" id="CHEBI:29108"/>
        <label>1</label>
    </ligand>
</feature>
<protein>
    <recommendedName>
        <fullName evidence="14">Plant heme peroxidase family profile domain-containing protein</fullName>
    </recommendedName>
</protein>
<dbReference type="InterPro" id="IPR002016">
    <property type="entry name" value="Haem_peroxidase"/>
</dbReference>
<keyword evidence="11" id="KW-0106">Calcium</keyword>